<dbReference type="Pfam" id="PF03466">
    <property type="entry name" value="LysR_substrate"/>
    <property type="match status" value="1"/>
</dbReference>
<dbReference type="InterPro" id="IPR050389">
    <property type="entry name" value="LysR-type_TF"/>
</dbReference>
<dbReference type="PANTHER" id="PTHR30118">
    <property type="entry name" value="HTH-TYPE TRANSCRIPTIONAL REGULATOR LEUO-RELATED"/>
    <property type="match status" value="1"/>
</dbReference>
<proteinExistence type="inferred from homology"/>
<comment type="similarity">
    <text evidence="1">Belongs to the LysR transcriptional regulatory family.</text>
</comment>
<dbReference type="SUPFAM" id="SSF82784">
    <property type="entry name" value="OsmC-like"/>
    <property type="match status" value="1"/>
</dbReference>
<evidence type="ECO:0000313" key="7">
    <source>
        <dbReference type="Proteomes" id="UP000255303"/>
    </source>
</evidence>
<dbReference type="GO" id="GO:0003677">
    <property type="term" value="F:DNA binding"/>
    <property type="evidence" value="ECO:0007669"/>
    <property type="project" value="UniProtKB-KW"/>
</dbReference>
<dbReference type="Proteomes" id="UP000255303">
    <property type="component" value="Unassembled WGS sequence"/>
</dbReference>
<dbReference type="EMBL" id="UGUV01000002">
    <property type="protein sequence ID" value="SUD53595.1"/>
    <property type="molecule type" value="Genomic_DNA"/>
</dbReference>
<dbReference type="Gene3D" id="3.40.190.10">
    <property type="entry name" value="Periplasmic binding protein-like II"/>
    <property type="match status" value="1"/>
</dbReference>
<feature type="domain" description="LysR substrate-binding" evidence="5">
    <location>
        <begin position="42"/>
        <end position="127"/>
    </location>
</feature>
<keyword evidence="2" id="KW-0805">Transcription regulation</keyword>
<accession>A0A379JYM6</accession>
<keyword evidence="3" id="KW-0238">DNA-binding</keyword>
<dbReference type="GO" id="GO:0006355">
    <property type="term" value="P:regulation of DNA-templated transcription"/>
    <property type="evidence" value="ECO:0007669"/>
    <property type="project" value="TreeGrafter"/>
</dbReference>
<dbReference type="SUPFAM" id="SSF53850">
    <property type="entry name" value="Periplasmic binding protein-like II"/>
    <property type="match status" value="1"/>
</dbReference>
<evidence type="ECO:0000256" key="4">
    <source>
        <dbReference type="ARBA" id="ARBA00023163"/>
    </source>
</evidence>
<sequence>MKTISVQGGMGNGFAIEMACGNHSVFIDQPRAAFGTDTGPSPLELALGKMGIQRKIALRSQHYLMASSVIQQTDMVMTVPERFARRHNLHHVTLPVGDVPALETHLYWHESTDQDPANRWMREQMIELAQQVIAQEKKADQAATA</sequence>
<dbReference type="InterPro" id="IPR005119">
    <property type="entry name" value="LysR_subst-bd"/>
</dbReference>
<evidence type="ECO:0000256" key="3">
    <source>
        <dbReference type="ARBA" id="ARBA00023125"/>
    </source>
</evidence>
<gene>
    <name evidence="6" type="primary">syrM1_2</name>
    <name evidence="6" type="ORF">NCTC10692_04125</name>
</gene>
<dbReference type="InterPro" id="IPR036102">
    <property type="entry name" value="OsmC/Ohrsf"/>
</dbReference>
<evidence type="ECO:0000313" key="6">
    <source>
        <dbReference type="EMBL" id="SUD53595.1"/>
    </source>
</evidence>
<dbReference type="AlphaFoldDB" id="A0A379JYM6"/>
<evidence type="ECO:0000259" key="5">
    <source>
        <dbReference type="Pfam" id="PF03466"/>
    </source>
</evidence>
<dbReference type="InterPro" id="IPR015946">
    <property type="entry name" value="KH_dom-like_a/b"/>
</dbReference>
<dbReference type="Gene3D" id="3.30.300.20">
    <property type="match status" value="1"/>
</dbReference>
<keyword evidence="4" id="KW-0804">Transcription</keyword>
<reference evidence="6 7" key="1">
    <citation type="submission" date="2018-06" db="EMBL/GenBank/DDBJ databases">
        <authorList>
            <consortium name="Pathogen Informatics"/>
            <person name="Doyle S."/>
        </authorList>
    </citation>
    <scope>NUCLEOTIDE SEQUENCE [LARGE SCALE GENOMIC DNA]</scope>
    <source>
        <strain evidence="6 7">NCTC10692</strain>
    </source>
</reference>
<protein>
    <submittedName>
        <fullName evidence="6">LysR family transcriptional regulator</fullName>
    </submittedName>
</protein>
<organism evidence="6 7">
    <name type="scientific">Ectopseudomonas oleovorans</name>
    <name type="common">Pseudomonas oleovorans</name>
    <dbReference type="NCBI Taxonomy" id="301"/>
    <lineage>
        <taxon>Bacteria</taxon>
        <taxon>Pseudomonadati</taxon>
        <taxon>Pseudomonadota</taxon>
        <taxon>Gammaproteobacteria</taxon>
        <taxon>Pseudomonadales</taxon>
        <taxon>Pseudomonadaceae</taxon>
        <taxon>Ectopseudomonas</taxon>
    </lineage>
</organism>
<name>A0A379JYM6_ECTOL</name>
<evidence type="ECO:0000256" key="1">
    <source>
        <dbReference type="ARBA" id="ARBA00009437"/>
    </source>
</evidence>
<dbReference type="PANTHER" id="PTHR30118:SF15">
    <property type="entry name" value="TRANSCRIPTIONAL REGULATORY PROTEIN"/>
    <property type="match status" value="1"/>
</dbReference>
<evidence type="ECO:0000256" key="2">
    <source>
        <dbReference type="ARBA" id="ARBA00023015"/>
    </source>
</evidence>